<dbReference type="InterPro" id="IPR011545">
    <property type="entry name" value="DEAD/DEAH_box_helicase_dom"/>
</dbReference>
<dbReference type="Gene3D" id="3.40.50.300">
    <property type="entry name" value="P-loop containing nucleotide triphosphate hydrolases"/>
    <property type="match status" value="3"/>
</dbReference>
<feature type="short sequence motif" description="Q motif" evidence="15">
    <location>
        <begin position="457"/>
        <end position="485"/>
    </location>
</feature>
<feature type="compositionally biased region" description="Basic and acidic residues" evidence="16">
    <location>
        <begin position="50"/>
        <end position="60"/>
    </location>
</feature>
<dbReference type="InterPro" id="IPR003653">
    <property type="entry name" value="Peptidase_C48_C"/>
</dbReference>
<evidence type="ECO:0000259" key="20">
    <source>
        <dbReference type="PROSITE" id="PS51195"/>
    </source>
</evidence>
<evidence type="ECO:0000256" key="16">
    <source>
        <dbReference type="SAM" id="MobiDB-lite"/>
    </source>
</evidence>
<feature type="compositionally biased region" description="Acidic residues" evidence="16">
    <location>
        <begin position="62"/>
        <end position="104"/>
    </location>
</feature>
<comment type="similarity">
    <text evidence="13">Belongs to the DEAD box helicase family. eIF4A subfamily.</text>
</comment>
<protein>
    <recommendedName>
        <fullName evidence="3">RNA helicase</fullName>
        <ecNumber evidence="3">3.6.4.13</ecNumber>
    </recommendedName>
</protein>
<dbReference type="Pfam" id="PF00271">
    <property type="entry name" value="Helicase_C"/>
    <property type="match status" value="1"/>
</dbReference>
<name>A0A556TYW3_BAGYA</name>
<proteinExistence type="inferred from homology"/>
<keyword evidence="5" id="KW-0645">Protease</keyword>
<dbReference type="InterPro" id="IPR027417">
    <property type="entry name" value="P-loop_NTPase"/>
</dbReference>
<dbReference type="SUPFAM" id="SSF54001">
    <property type="entry name" value="Cysteine proteinases"/>
    <property type="match status" value="1"/>
</dbReference>
<comment type="catalytic activity">
    <reaction evidence="14">
        <text>ATP + H2O = ADP + phosphate + H(+)</text>
        <dbReference type="Rhea" id="RHEA:13065"/>
        <dbReference type="ChEBI" id="CHEBI:15377"/>
        <dbReference type="ChEBI" id="CHEBI:15378"/>
        <dbReference type="ChEBI" id="CHEBI:30616"/>
        <dbReference type="ChEBI" id="CHEBI:43474"/>
        <dbReference type="ChEBI" id="CHEBI:456216"/>
        <dbReference type="EC" id="3.6.4.13"/>
    </reaction>
</comment>
<evidence type="ECO:0000256" key="12">
    <source>
        <dbReference type="ARBA" id="ARBA00022917"/>
    </source>
</evidence>
<dbReference type="InterPro" id="IPR014014">
    <property type="entry name" value="RNA_helicase_DEAD_Q_motif"/>
</dbReference>
<dbReference type="SUPFAM" id="SSF52540">
    <property type="entry name" value="P-loop containing nucleoside triphosphate hydrolases"/>
    <property type="match status" value="2"/>
</dbReference>
<dbReference type="InterPro" id="IPR014001">
    <property type="entry name" value="Helicase_ATP-bd"/>
</dbReference>
<dbReference type="PANTHER" id="PTHR47958">
    <property type="entry name" value="ATP-DEPENDENT RNA HELICASE DBP3"/>
    <property type="match status" value="1"/>
</dbReference>
<dbReference type="GO" id="GO:0005730">
    <property type="term" value="C:nucleolus"/>
    <property type="evidence" value="ECO:0007669"/>
    <property type="project" value="UniProtKB-SubCell"/>
</dbReference>
<dbReference type="InterPro" id="IPR044728">
    <property type="entry name" value="EIF4A_DEADc"/>
</dbReference>
<evidence type="ECO:0000259" key="18">
    <source>
        <dbReference type="PROSITE" id="PS51192"/>
    </source>
</evidence>
<evidence type="ECO:0000256" key="2">
    <source>
        <dbReference type="ARBA" id="ARBA00005234"/>
    </source>
</evidence>
<dbReference type="EMBL" id="VCAZ01000030">
    <property type="protein sequence ID" value="TSL34604.1"/>
    <property type="molecule type" value="Genomic_DNA"/>
</dbReference>
<dbReference type="SMART" id="SM00490">
    <property type="entry name" value="HELICc"/>
    <property type="match status" value="1"/>
</dbReference>
<feature type="region of interest" description="Disordered" evidence="16">
    <location>
        <begin position="207"/>
        <end position="261"/>
    </location>
</feature>
<keyword evidence="4 21" id="KW-0396">Initiation factor</keyword>
<dbReference type="PROSITE" id="PS51195">
    <property type="entry name" value="Q_MOTIF"/>
    <property type="match status" value="1"/>
</dbReference>
<dbReference type="EC" id="3.6.4.13" evidence="3"/>
<evidence type="ECO:0000259" key="19">
    <source>
        <dbReference type="PROSITE" id="PS51194"/>
    </source>
</evidence>
<accession>A0A556TYW3</accession>
<keyword evidence="11" id="KW-0694">RNA-binding</keyword>
<evidence type="ECO:0000313" key="21">
    <source>
        <dbReference type="EMBL" id="TSL34604.1"/>
    </source>
</evidence>
<dbReference type="CDD" id="cd18787">
    <property type="entry name" value="SF2_C_DEAD"/>
    <property type="match status" value="1"/>
</dbReference>
<evidence type="ECO:0000256" key="7">
    <source>
        <dbReference type="ARBA" id="ARBA00022786"/>
    </source>
</evidence>
<keyword evidence="12" id="KW-0648">Protein biosynthesis</keyword>
<dbReference type="GO" id="GO:0006508">
    <property type="term" value="P:proteolysis"/>
    <property type="evidence" value="ECO:0007669"/>
    <property type="project" value="UniProtKB-KW"/>
</dbReference>
<comment type="similarity">
    <text evidence="2">Belongs to the peptidase C48 family.</text>
</comment>
<keyword evidence="7" id="KW-0833">Ubl conjugation pathway</keyword>
<evidence type="ECO:0000259" key="17">
    <source>
        <dbReference type="PROSITE" id="PS50600"/>
    </source>
</evidence>
<evidence type="ECO:0000256" key="6">
    <source>
        <dbReference type="ARBA" id="ARBA00022741"/>
    </source>
</evidence>
<evidence type="ECO:0000256" key="3">
    <source>
        <dbReference type="ARBA" id="ARBA00012552"/>
    </source>
</evidence>
<dbReference type="GO" id="GO:0005524">
    <property type="term" value="F:ATP binding"/>
    <property type="evidence" value="ECO:0007669"/>
    <property type="project" value="UniProtKB-KW"/>
</dbReference>
<keyword evidence="22" id="KW-1185">Reference proteome</keyword>
<dbReference type="PROSITE" id="PS51194">
    <property type="entry name" value="HELICASE_CTER"/>
    <property type="match status" value="1"/>
</dbReference>
<keyword evidence="6" id="KW-0547">Nucleotide-binding</keyword>
<gene>
    <name evidence="21" type="ORF">Baya_6817</name>
</gene>
<dbReference type="InterPro" id="IPR038765">
    <property type="entry name" value="Papain-like_cys_pep_sf"/>
</dbReference>
<dbReference type="InterPro" id="IPR045577">
    <property type="entry name" value="SENP3_5_cons_dom"/>
</dbReference>
<feature type="compositionally biased region" description="Gly residues" evidence="16">
    <location>
        <begin position="26"/>
        <end position="35"/>
    </location>
</feature>
<dbReference type="PROSITE" id="PS51192">
    <property type="entry name" value="HELICASE_ATP_BIND_1"/>
    <property type="match status" value="1"/>
</dbReference>
<keyword evidence="9" id="KW-0347">Helicase</keyword>
<evidence type="ECO:0000256" key="5">
    <source>
        <dbReference type="ARBA" id="ARBA00022670"/>
    </source>
</evidence>
<evidence type="ECO:0000256" key="10">
    <source>
        <dbReference type="ARBA" id="ARBA00022840"/>
    </source>
</evidence>
<evidence type="ECO:0000313" key="22">
    <source>
        <dbReference type="Proteomes" id="UP000319801"/>
    </source>
</evidence>
<evidence type="ECO:0000256" key="14">
    <source>
        <dbReference type="ARBA" id="ARBA00047984"/>
    </source>
</evidence>
<evidence type="ECO:0000256" key="11">
    <source>
        <dbReference type="ARBA" id="ARBA00022884"/>
    </source>
</evidence>
<keyword evidence="8" id="KW-0378">Hydrolase</keyword>
<evidence type="ECO:0000256" key="13">
    <source>
        <dbReference type="ARBA" id="ARBA00024352"/>
    </source>
</evidence>
<dbReference type="AlphaFoldDB" id="A0A556TYW3"/>
<dbReference type="Pfam" id="PF02902">
    <property type="entry name" value="Peptidase_C48"/>
    <property type="match status" value="1"/>
</dbReference>
<feature type="compositionally biased region" description="Polar residues" evidence="16">
    <location>
        <begin position="245"/>
        <end position="261"/>
    </location>
</feature>
<dbReference type="GO" id="GO:0003724">
    <property type="term" value="F:RNA helicase activity"/>
    <property type="evidence" value="ECO:0007669"/>
    <property type="project" value="UniProtKB-EC"/>
</dbReference>
<dbReference type="InterPro" id="IPR001650">
    <property type="entry name" value="Helicase_C-like"/>
</dbReference>
<feature type="region of interest" description="Disordered" evidence="16">
    <location>
        <begin position="1"/>
        <end position="104"/>
    </location>
</feature>
<dbReference type="CDD" id="cd18046">
    <property type="entry name" value="DEADc_EIF4AII_EIF4AI_DDX2"/>
    <property type="match status" value="1"/>
</dbReference>
<feature type="domain" description="DEAD-box RNA helicase Q" evidence="20">
    <location>
        <begin position="457"/>
        <end position="485"/>
    </location>
</feature>
<dbReference type="FunFam" id="3.40.50.300:FF:000089">
    <property type="entry name" value="Eukaryotic initiation factor 4A-II"/>
    <property type="match status" value="1"/>
</dbReference>
<dbReference type="Pfam" id="PF00270">
    <property type="entry name" value="DEAD"/>
    <property type="match status" value="1"/>
</dbReference>
<dbReference type="OrthoDB" id="1939479at2759"/>
<dbReference type="Gene3D" id="3.30.310.130">
    <property type="entry name" value="Ubiquitin-related"/>
    <property type="match status" value="1"/>
</dbReference>
<sequence>MRDSGASLAPNRWQGELSLTVSHESSGGGMAGGHLLGPDSPPNAQSAMEFKVDHKERSWTEEYIETDEIDEEDGFDEDEEEDELEEDQLDEGEEISSECAPVEEEEEEIVDWHDPRELLPQMPHHYQNFSLSNKEQIKPEARDVHERPLWARLHGLRQQRLKRWRRLRASTRLRFRLAQNWKTWRQRAQWVGTLGYRRARRWRQYNIYPNRQRRDPGSNSSRVAAQTPNESEMASFSDLNGYHSIPQSSKGANVGNSERQDFSSVSMQRVEMALTKEHVSCVQGILDESLHKYGSLIPIHTDDIVEQLQEIFSESFSQPYRKAEVHQIIQSYQRSPGTSIVRGFSVNYKRHVLTMDDLSTLYGQNWLNDQVMNMYGDLVMDSVPDKVDIFSKDLLLIPIHLEVHWSLVSVDIKQRFITYFDSQRTLNRRCPKNVGRQNNDSDCGAFVLQGNWKEIVDSFDDMNLRENLLRGIYAYGFEKPSAIQQRAILPCIKGYDVIAQAQSGTGKTATFAISILQQIDIELKGTQAMVLAPTRELAQQIQKVVLALGDYMGATCHACIGGTNVRNEVQKLQADVPHIVVGTPGRVFDMLNRRYLSPKYIKMFALDEADEMLSRGFKDQIYEIFQKLSTDIQVILLSATMPQEVLDVTTKFMREPVRILVKKEELTLEGIRQFYINVEREEWKLDTLCDLYETLTITQAVIFINTRRKVDWLTEKMHARDFTVSALHGDMDQKERDLIMKEFRSGSSRVLITTDLLIGRGGRFGRKGVAINMVTEDDKRTLRDIETFYNTTVEEMPMNVADLI</sequence>
<feature type="domain" description="Helicase ATP-binding" evidence="18">
    <location>
        <begin position="488"/>
        <end position="659"/>
    </location>
</feature>
<dbReference type="GO" id="GO:0003723">
    <property type="term" value="F:RNA binding"/>
    <property type="evidence" value="ECO:0007669"/>
    <property type="project" value="UniProtKB-KW"/>
</dbReference>
<evidence type="ECO:0000256" key="4">
    <source>
        <dbReference type="ARBA" id="ARBA00022540"/>
    </source>
</evidence>
<dbReference type="SMART" id="SM00487">
    <property type="entry name" value="DEXDc"/>
    <property type="match status" value="1"/>
</dbReference>
<evidence type="ECO:0000256" key="9">
    <source>
        <dbReference type="ARBA" id="ARBA00022806"/>
    </source>
</evidence>
<evidence type="ECO:0000256" key="8">
    <source>
        <dbReference type="ARBA" id="ARBA00022801"/>
    </source>
</evidence>
<organism evidence="21 22">
    <name type="scientific">Bagarius yarrelli</name>
    <name type="common">Goonch</name>
    <name type="synonym">Bagrus yarrelli</name>
    <dbReference type="NCBI Taxonomy" id="175774"/>
    <lineage>
        <taxon>Eukaryota</taxon>
        <taxon>Metazoa</taxon>
        <taxon>Chordata</taxon>
        <taxon>Craniata</taxon>
        <taxon>Vertebrata</taxon>
        <taxon>Euteleostomi</taxon>
        <taxon>Actinopterygii</taxon>
        <taxon>Neopterygii</taxon>
        <taxon>Teleostei</taxon>
        <taxon>Ostariophysi</taxon>
        <taxon>Siluriformes</taxon>
        <taxon>Sisoridae</taxon>
        <taxon>Sisorinae</taxon>
        <taxon>Bagarius</taxon>
    </lineage>
</organism>
<dbReference type="PROSITE" id="PS50600">
    <property type="entry name" value="ULP_PROTEASE"/>
    <property type="match status" value="1"/>
</dbReference>
<comment type="caution">
    <text evidence="21">The sequence shown here is derived from an EMBL/GenBank/DDBJ whole genome shotgun (WGS) entry which is preliminary data.</text>
</comment>
<dbReference type="GO" id="GO:0003743">
    <property type="term" value="F:translation initiation factor activity"/>
    <property type="evidence" value="ECO:0007669"/>
    <property type="project" value="UniProtKB-KW"/>
</dbReference>
<feature type="domain" description="Ubiquitin-like protease family profile" evidence="17">
    <location>
        <begin position="272"/>
        <end position="454"/>
    </location>
</feature>
<evidence type="ECO:0000256" key="15">
    <source>
        <dbReference type="PROSITE-ProRule" id="PRU00552"/>
    </source>
</evidence>
<comment type="subcellular location">
    <subcellularLocation>
        <location evidence="1">Nucleus</location>
        <location evidence="1">Nucleolus</location>
    </subcellularLocation>
</comment>
<feature type="compositionally biased region" description="Polar residues" evidence="16">
    <location>
        <begin position="217"/>
        <end position="238"/>
    </location>
</feature>
<dbReference type="Pfam" id="PF19722">
    <property type="entry name" value="SENP3_5_N"/>
    <property type="match status" value="1"/>
</dbReference>
<dbReference type="GO" id="GO:0008234">
    <property type="term" value="F:cysteine-type peptidase activity"/>
    <property type="evidence" value="ECO:0007669"/>
    <property type="project" value="InterPro"/>
</dbReference>
<dbReference type="Proteomes" id="UP000319801">
    <property type="component" value="Unassembled WGS sequence"/>
</dbReference>
<evidence type="ECO:0000256" key="1">
    <source>
        <dbReference type="ARBA" id="ARBA00004604"/>
    </source>
</evidence>
<reference evidence="21 22" key="1">
    <citation type="journal article" date="2019" name="Genome Biol. Evol.">
        <title>Whole-Genome Sequencing of the Giant Devil Catfish, Bagarius yarrelli.</title>
        <authorList>
            <person name="Jiang W."/>
            <person name="Lv Y."/>
            <person name="Cheng L."/>
            <person name="Yang K."/>
            <person name="Chao B."/>
            <person name="Wang X."/>
            <person name="Li Y."/>
            <person name="Pan X."/>
            <person name="You X."/>
            <person name="Zhang Y."/>
            <person name="Yang J."/>
            <person name="Li J."/>
            <person name="Zhang X."/>
            <person name="Liu S."/>
            <person name="Sun C."/>
            <person name="Yang J."/>
            <person name="Shi Q."/>
        </authorList>
    </citation>
    <scope>NUCLEOTIDE SEQUENCE [LARGE SCALE GENOMIC DNA]</scope>
    <source>
        <strain evidence="21">JWS20170419001</strain>
        <tissue evidence="21">Muscle</tissue>
    </source>
</reference>
<feature type="domain" description="Helicase C-terminal" evidence="19">
    <location>
        <begin position="670"/>
        <end position="804"/>
    </location>
</feature>
<keyword evidence="10" id="KW-0067">ATP-binding</keyword>
<dbReference type="Gene3D" id="1.10.418.20">
    <property type="match status" value="1"/>
</dbReference>